<keyword evidence="8 9" id="KW-0472">Membrane</keyword>
<dbReference type="AlphaFoldDB" id="A0A1H2H8I3"/>
<feature type="compositionally biased region" description="Basic and acidic residues" evidence="10">
    <location>
        <begin position="75"/>
        <end position="88"/>
    </location>
</feature>
<dbReference type="GO" id="GO:0033281">
    <property type="term" value="C:TAT protein transport complex"/>
    <property type="evidence" value="ECO:0007669"/>
    <property type="project" value="UniProtKB-UniRule"/>
</dbReference>
<reference evidence="12" key="1">
    <citation type="submission" date="2016-10" db="EMBL/GenBank/DDBJ databases">
        <authorList>
            <person name="Varghese N."/>
            <person name="Submissions S."/>
        </authorList>
    </citation>
    <scope>NUCLEOTIDE SEQUENCE [LARGE SCALE GENOMIC DNA]</scope>
    <source>
        <strain evidence="12">CECT 8338</strain>
    </source>
</reference>
<dbReference type="HAMAP" id="MF_00237">
    <property type="entry name" value="TatB"/>
    <property type="match status" value="1"/>
</dbReference>
<dbReference type="PANTHER" id="PTHR33162">
    <property type="entry name" value="SEC-INDEPENDENT PROTEIN TRANSLOCASE PROTEIN TATA, CHLOROPLASTIC"/>
    <property type="match status" value="1"/>
</dbReference>
<evidence type="ECO:0000256" key="5">
    <source>
        <dbReference type="ARBA" id="ARBA00022927"/>
    </source>
</evidence>
<evidence type="ECO:0000256" key="1">
    <source>
        <dbReference type="ARBA" id="ARBA00004167"/>
    </source>
</evidence>
<evidence type="ECO:0000256" key="10">
    <source>
        <dbReference type="SAM" id="MobiDB-lite"/>
    </source>
</evidence>
<comment type="subcellular location">
    <subcellularLocation>
        <location evidence="9">Cell membrane</location>
        <topology evidence="9">Single-pass membrane protein</topology>
    </subcellularLocation>
    <subcellularLocation>
        <location evidence="1">Membrane</location>
        <topology evidence="1">Single-pass membrane protein</topology>
    </subcellularLocation>
</comment>
<evidence type="ECO:0000256" key="2">
    <source>
        <dbReference type="ARBA" id="ARBA00022448"/>
    </source>
</evidence>
<evidence type="ECO:0000256" key="9">
    <source>
        <dbReference type="HAMAP-Rule" id="MF_00237"/>
    </source>
</evidence>
<keyword evidence="4 9" id="KW-0812">Transmembrane</keyword>
<dbReference type="GO" id="GO:0008320">
    <property type="term" value="F:protein transmembrane transporter activity"/>
    <property type="evidence" value="ECO:0007669"/>
    <property type="project" value="UniProtKB-UniRule"/>
</dbReference>
<evidence type="ECO:0000256" key="4">
    <source>
        <dbReference type="ARBA" id="ARBA00022692"/>
    </source>
</evidence>
<evidence type="ECO:0000256" key="8">
    <source>
        <dbReference type="ARBA" id="ARBA00023136"/>
    </source>
</evidence>
<comment type="similarity">
    <text evidence="9">Belongs to the TatB family.</text>
</comment>
<keyword evidence="5 9" id="KW-0653">Protein transport</keyword>
<keyword evidence="7 9" id="KW-0811">Translocation</keyword>
<dbReference type="RefSeq" id="WP_092388024.1">
    <property type="nucleotide sequence ID" value="NZ_LT629787.1"/>
</dbReference>
<organism evidence="11 12">
    <name type="scientific">Halopseudomonas salegens</name>
    <dbReference type="NCBI Taxonomy" id="1434072"/>
    <lineage>
        <taxon>Bacteria</taxon>
        <taxon>Pseudomonadati</taxon>
        <taxon>Pseudomonadota</taxon>
        <taxon>Gammaproteobacteria</taxon>
        <taxon>Pseudomonadales</taxon>
        <taxon>Pseudomonadaceae</taxon>
        <taxon>Halopseudomonas</taxon>
    </lineage>
</organism>
<dbReference type="InterPro" id="IPR018448">
    <property type="entry name" value="TatB"/>
</dbReference>
<dbReference type="Pfam" id="PF02416">
    <property type="entry name" value="TatA_B_E"/>
    <property type="match status" value="1"/>
</dbReference>
<evidence type="ECO:0000256" key="6">
    <source>
        <dbReference type="ARBA" id="ARBA00022989"/>
    </source>
</evidence>
<keyword evidence="6 9" id="KW-1133">Transmembrane helix</keyword>
<evidence type="ECO:0000313" key="12">
    <source>
        <dbReference type="Proteomes" id="UP000243924"/>
    </source>
</evidence>
<feature type="compositionally biased region" description="Basic and acidic residues" evidence="10">
    <location>
        <begin position="105"/>
        <end position="116"/>
    </location>
</feature>
<feature type="region of interest" description="Disordered" evidence="10">
    <location>
        <begin position="75"/>
        <end position="140"/>
    </location>
</feature>
<dbReference type="Proteomes" id="UP000243924">
    <property type="component" value="Chromosome I"/>
</dbReference>
<gene>
    <name evidence="9" type="primary">tatB</name>
    <name evidence="11" type="ORF">SAMN05216210_2853</name>
</gene>
<dbReference type="EMBL" id="LT629787">
    <property type="protein sequence ID" value="SDU28124.1"/>
    <property type="molecule type" value="Genomic_DNA"/>
</dbReference>
<dbReference type="InterPro" id="IPR003369">
    <property type="entry name" value="TatA/B/E"/>
</dbReference>
<proteinExistence type="inferred from homology"/>
<dbReference type="NCBIfam" id="TIGR01410">
    <property type="entry name" value="tatB"/>
    <property type="match status" value="1"/>
</dbReference>
<dbReference type="PANTHER" id="PTHR33162:SF1">
    <property type="entry name" value="SEC-INDEPENDENT PROTEIN TRANSLOCASE PROTEIN TATA, CHLOROPLASTIC"/>
    <property type="match status" value="1"/>
</dbReference>
<keyword evidence="12" id="KW-1185">Reference proteome</keyword>
<protein>
    <recommendedName>
        <fullName evidence="9">Sec-independent protein translocase protein TatB</fullName>
    </recommendedName>
</protein>
<name>A0A1H2H8I3_9GAMM</name>
<evidence type="ECO:0000313" key="11">
    <source>
        <dbReference type="EMBL" id="SDU28124.1"/>
    </source>
</evidence>
<dbReference type="PRINTS" id="PR01506">
    <property type="entry name" value="TATBPROTEIN"/>
</dbReference>
<dbReference type="GO" id="GO:0043953">
    <property type="term" value="P:protein transport by the Tat complex"/>
    <property type="evidence" value="ECO:0007669"/>
    <property type="project" value="UniProtKB-UniRule"/>
</dbReference>
<keyword evidence="3 9" id="KW-1003">Cell membrane</keyword>
<evidence type="ECO:0000256" key="3">
    <source>
        <dbReference type="ARBA" id="ARBA00022475"/>
    </source>
</evidence>
<dbReference type="OrthoDB" id="9816005at2"/>
<dbReference type="Gene3D" id="1.20.5.3310">
    <property type="match status" value="1"/>
</dbReference>
<dbReference type="STRING" id="1434072.SAMN05216210_2853"/>
<feature type="compositionally biased region" description="Polar residues" evidence="10">
    <location>
        <begin position="123"/>
        <end position="140"/>
    </location>
</feature>
<accession>A0A1H2H8I3</accession>
<evidence type="ECO:0000256" key="7">
    <source>
        <dbReference type="ARBA" id="ARBA00023010"/>
    </source>
</evidence>
<keyword evidence="2 9" id="KW-0813">Transport</keyword>
<comment type="subunit">
    <text evidence="9">The Tat system comprises two distinct complexes: a TatABC complex, containing multiple copies of TatA, TatB and TatC subunits, and a separate TatA complex, containing only TatA subunits. Substrates initially bind to the TatABC complex, which probably triggers association of the separate TatA complex to form the active translocon.</text>
</comment>
<comment type="function">
    <text evidence="9">Part of the twin-arginine translocation (Tat) system that transports large folded proteins containing a characteristic twin-arginine motif in their signal peptide across membranes. Together with TatC, TatB is part of a receptor directly interacting with Tat signal peptides. TatB may form an oligomeric binding site that transiently accommodates folded Tat precursor proteins before their translocation.</text>
</comment>
<sequence>MFDIGFIEMLAVAIIALLVLGPERLPVAVRAVGLTLGRIKRGFADVKKQIEKEVGADEIRQQLHNEKILANLEKQEREAGEATRRAEALDQQPAPKTASNVRKRASSDDTRDDRTAAPDAASETATPPVNDTQAGNEEKG</sequence>